<evidence type="ECO:0000259" key="11">
    <source>
        <dbReference type="PROSITE" id="PS50808"/>
    </source>
</evidence>
<dbReference type="GO" id="GO:0005634">
    <property type="term" value="C:nucleus"/>
    <property type="evidence" value="ECO:0007669"/>
    <property type="project" value="UniProtKB-SubCell"/>
</dbReference>
<feature type="domain" description="BED-type" evidence="11">
    <location>
        <begin position="27"/>
        <end position="78"/>
    </location>
</feature>
<evidence type="ECO:0000313" key="13">
    <source>
        <dbReference type="WBParaSite" id="Csp11.Scaffold610.g5841.t1"/>
    </source>
</evidence>
<dbReference type="PANTHER" id="PTHR46481:SF10">
    <property type="entry name" value="ZINC FINGER BED DOMAIN-CONTAINING PROTEIN 39"/>
    <property type="match status" value="1"/>
</dbReference>
<keyword evidence="12" id="KW-1185">Reference proteome</keyword>
<dbReference type="InterPro" id="IPR052035">
    <property type="entry name" value="ZnF_BED_domain_contain"/>
</dbReference>
<evidence type="ECO:0000313" key="12">
    <source>
        <dbReference type="Proteomes" id="UP000095282"/>
    </source>
</evidence>
<keyword evidence="7" id="KW-0804">Transcription</keyword>
<evidence type="ECO:0000256" key="7">
    <source>
        <dbReference type="ARBA" id="ARBA00023163"/>
    </source>
</evidence>
<evidence type="ECO:0000256" key="9">
    <source>
        <dbReference type="PROSITE-ProRule" id="PRU00027"/>
    </source>
</evidence>
<keyword evidence="5" id="KW-0805">Transcription regulation</keyword>
<sequence>MNQFMEQTGIPSEITIDSSEKSHKRTKRGSKYDEYFTKMDESAECKICGTKVAWTKKSGTNSLRLHLSTRHKEDNDKLMLDGIEIKRRKGLIDTPPPIHPLNSPLNEDVKIENELIQQGTTGPWNEHPQVVSELDYSIISMICRDQLPINMLGGRGFVNFMRLAAPQFDLKPVFHYVQRILPTIVFNIKEKIRYELSYQSKLTFTVDTYSPDNSMTSFVAIHAFHTNPSNMIPKKILIDYKVFGIDEFNIDSVHEIIQNLVDAVDRNLTITFHPKLLKGRKVPGTDEGILSSFDGILDTMTQEIFHDYSELISNQKRIVMEQYTNEPLTWKNHLELLQNLFKTSTSLTKEEERNSRMMYDLLKEIQETTSSIHHQHYPTASIIIPTLRVLSSRMEQLRGRNSGNQILSNAHKTIQSMCSKYQNNMTLKTATFLDPRFRGRFFSESHQKYMETKFDEISKTILNELNEEEEDVKPSELSSFDLFLQNQNPKNSQKKKTLSNELMEYQNEDPNSRIDPSDFWMINENKFPILKRLASEYLSIPASSSGAKDLSERGETMSSLTSDSKEVNENLVFCYANIDSFGMY</sequence>
<dbReference type="GO" id="GO:0046983">
    <property type="term" value="F:protein dimerization activity"/>
    <property type="evidence" value="ECO:0007669"/>
    <property type="project" value="InterPro"/>
</dbReference>
<keyword evidence="4" id="KW-0862">Zinc</keyword>
<dbReference type="InterPro" id="IPR012337">
    <property type="entry name" value="RNaseH-like_sf"/>
</dbReference>
<dbReference type="AlphaFoldDB" id="A0A1I7TH02"/>
<dbReference type="PANTHER" id="PTHR46481">
    <property type="entry name" value="ZINC FINGER BED DOMAIN-CONTAINING PROTEIN 4"/>
    <property type="match status" value="1"/>
</dbReference>
<evidence type="ECO:0000256" key="6">
    <source>
        <dbReference type="ARBA" id="ARBA00023125"/>
    </source>
</evidence>
<evidence type="ECO:0000256" key="5">
    <source>
        <dbReference type="ARBA" id="ARBA00023015"/>
    </source>
</evidence>
<dbReference type="InterPro" id="IPR008906">
    <property type="entry name" value="HATC_C_dom"/>
</dbReference>
<feature type="region of interest" description="Disordered" evidence="10">
    <location>
        <begin position="1"/>
        <end position="30"/>
    </location>
</feature>
<dbReference type="WBParaSite" id="Csp11.Scaffold610.g5841.t1">
    <property type="protein sequence ID" value="Csp11.Scaffold610.g5841.t1"/>
    <property type="gene ID" value="Csp11.Scaffold610.g5841"/>
</dbReference>
<evidence type="ECO:0000256" key="10">
    <source>
        <dbReference type="SAM" id="MobiDB-lite"/>
    </source>
</evidence>
<evidence type="ECO:0000256" key="1">
    <source>
        <dbReference type="ARBA" id="ARBA00004123"/>
    </source>
</evidence>
<dbReference type="GO" id="GO:0008270">
    <property type="term" value="F:zinc ion binding"/>
    <property type="evidence" value="ECO:0007669"/>
    <property type="project" value="UniProtKB-KW"/>
</dbReference>
<proteinExistence type="predicted"/>
<keyword evidence="6" id="KW-0238">DNA-binding</keyword>
<dbReference type="Pfam" id="PF05699">
    <property type="entry name" value="Dimer_Tnp_hAT"/>
    <property type="match status" value="1"/>
</dbReference>
<feature type="compositionally biased region" description="Polar residues" evidence="10">
    <location>
        <begin position="1"/>
        <end position="10"/>
    </location>
</feature>
<keyword evidence="8" id="KW-0539">Nucleus</keyword>
<dbReference type="STRING" id="1561998.A0A1I7TH02"/>
<evidence type="ECO:0000256" key="2">
    <source>
        <dbReference type="ARBA" id="ARBA00022723"/>
    </source>
</evidence>
<accession>A0A1I7TH02</accession>
<reference evidence="13" key="1">
    <citation type="submission" date="2016-11" db="UniProtKB">
        <authorList>
            <consortium name="WormBaseParasite"/>
        </authorList>
    </citation>
    <scope>IDENTIFICATION</scope>
</reference>
<comment type="subcellular location">
    <subcellularLocation>
        <location evidence="1">Nucleus</location>
    </subcellularLocation>
</comment>
<name>A0A1I7TH02_9PELO</name>
<dbReference type="SMART" id="SM00614">
    <property type="entry name" value="ZnF_BED"/>
    <property type="match status" value="1"/>
</dbReference>
<dbReference type="GO" id="GO:0003677">
    <property type="term" value="F:DNA binding"/>
    <property type="evidence" value="ECO:0007669"/>
    <property type="project" value="UniProtKB-KW"/>
</dbReference>
<keyword evidence="2" id="KW-0479">Metal-binding</keyword>
<keyword evidence="3 9" id="KW-0863">Zinc-finger</keyword>
<evidence type="ECO:0000256" key="8">
    <source>
        <dbReference type="ARBA" id="ARBA00023242"/>
    </source>
</evidence>
<evidence type="ECO:0000256" key="4">
    <source>
        <dbReference type="ARBA" id="ARBA00022833"/>
    </source>
</evidence>
<protein>
    <submittedName>
        <fullName evidence="13">BED-type domain-containing protein</fullName>
    </submittedName>
</protein>
<dbReference type="Pfam" id="PF02892">
    <property type="entry name" value="zf-BED"/>
    <property type="match status" value="1"/>
</dbReference>
<dbReference type="Proteomes" id="UP000095282">
    <property type="component" value="Unplaced"/>
</dbReference>
<evidence type="ECO:0000256" key="3">
    <source>
        <dbReference type="ARBA" id="ARBA00022771"/>
    </source>
</evidence>
<dbReference type="PROSITE" id="PS50808">
    <property type="entry name" value="ZF_BED"/>
    <property type="match status" value="1"/>
</dbReference>
<dbReference type="SUPFAM" id="SSF53098">
    <property type="entry name" value="Ribonuclease H-like"/>
    <property type="match status" value="1"/>
</dbReference>
<dbReference type="InterPro" id="IPR003656">
    <property type="entry name" value="Znf_BED"/>
</dbReference>
<organism evidence="12 13">
    <name type="scientific">Caenorhabditis tropicalis</name>
    <dbReference type="NCBI Taxonomy" id="1561998"/>
    <lineage>
        <taxon>Eukaryota</taxon>
        <taxon>Metazoa</taxon>
        <taxon>Ecdysozoa</taxon>
        <taxon>Nematoda</taxon>
        <taxon>Chromadorea</taxon>
        <taxon>Rhabditida</taxon>
        <taxon>Rhabditina</taxon>
        <taxon>Rhabditomorpha</taxon>
        <taxon>Rhabditoidea</taxon>
        <taxon>Rhabditidae</taxon>
        <taxon>Peloderinae</taxon>
        <taxon>Caenorhabditis</taxon>
    </lineage>
</organism>